<dbReference type="EMBL" id="MT142818">
    <property type="protein sequence ID" value="QJA89031.1"/>
    <property type="molecule type" value="Genomic_DNA"/>
</dbReference>
<evidence type="ECO:0000313" key="1">
    <source>
        <dbReference type="EMBL" id="QJA89031.1"/>
    </source>
</evidence>
<accession>A0A6M3L686</accession>
<proteinExistence type="predicted"/>
<evidence type="ECO:0008006" key="2">
    <source>
        <dbReference type="Google" id="ProtNLM"/>
    </source>
</evidence>
<organism evidence="1">
    <name type="scientific">viral metagenome</name>
    <dbReference type="NCBI Taxonomy" id="1070528"/>
    <lineage>
        <taxon>unclassified sequences</taxon>
        <taxon>metagenomes</taxon>
        <taxon>organismal metagenomes</taxon>
    </lineage>
</organism>
<reference evidence="1" key="1">
    <citation type="submission" date="2020-03" db="EMBL/GenBank/DDBJ databases">
        <title>The deep terrestrial virosphere.</title>
        <authorList>
            <person name="Holmfeldt K."/>
            <person name="Nilsson E."/>
            <person name="Simone D."/>
            <person name="Lopez-Fernandez M."/>
            <person name="Wu X."/>
            <person name="de Brujin I."/>
            <person name="Lundin D."/>
            <person name="Andersson A."/>
            <person name="Bertilsson S."/>
            <person name="Dopson M."/>
        </authorList>
    </citation>
    <scope>NUCLEOTIDE SEQUENCE</scope>
    <source>
        <strain evidence="1">MM415B02625</strain>
    </source>
</reference>
<sequence length="134" mass="15463">MSIYTLILMLLIGPPPIVLQQVKELDVVKITAYTARVQETDSTPTVTAFNTGVKEGIIALSRDLEEKHSLKGGDRVFLDCFTNKKYSGIYVFNDRMHKRKRNQVDIFMNNLKKAKKVGVKNKARLYIYKRKRNK</sequence>
<gene>
    <name evidence="1" type="ORF">MM415B02625_0009</name>
</gene>
<dbReference type="CDD" id="cd22784">
    <property type="entry name" value="DPBB_MltA_YuiC-like"/>
    <property type="match status" value="1"/>
</dbReference>
<name>A0A6M3L686_9ZZZZ</name>
<dbReference type="AlphaFoldDB" id="A0A6M3L686"/>
<protein>
    <recommendedName>
        <fullName evidence="2">3D domain-containing protein</fullName>
    </recommendedName>
</protein>